<sequence length="54" mass="5898">MKTTAIILGVLSVFAFSACRCNIDEDENRKRDQKNSPAGVNRTGVPESDTLSIQ</sequence>
<dbReference type="AlphaFoldDB" id="A0A1H6HAK0"/>
<dbReference type="PROSITE" id="PS51257">
    <property type="entry name" value="PROKAR_LIPOPROTEIN"/>
    <property type="match status" value="1"/>
</dbReference>
<dbReference type="RefSeq" id="WP_167358403.1">
    <property type="nucleotide sequence ID" value="NZ_DALZIY010000002.1"/>
</dbReference>
<evidence type="ECO:0000256" key="1">
    <source>
        <dbReference type="SAM" id="MobiDB-lite"/>
    </source>
</evidence>
<organism evidence="2 3">
    <name type="scientific">Chryseobacterium culicis</name>
    <dbReference type="NCBI Taxonomy" id="680127"/>
    <lineage>
        <taxon>Bacteria</taxon>
        <taxon>Pseudomonadati</taxon>
        <taxon>Bacteroidota</taxon>
        <taxon>Flavobacteriia</taxon>
        <taxon>Flavobacteriales</taxon>
        <taxon>Weeksellaceae</taxon>
        <taxon>Chryseobacterium group</taxon>
        <taxon>Chryseobacterium</taxon>
    </lineage>
</organism>
<dbReference type="EMBL" id="FNWQ01000002">
    <property type="protein sequence ID" value="SEH32837.1"/>
    <property type="molecule type" value="Genomic_DNA"/>
</dbReference>
<evidence type="ECO:0000313" key="3">
    <source>
        <dbReference type="Proteomes" id="UP000198561"/>
    </source>
</evidence>
<proteinExistence type="predicted"/>
<gene>
    <name evidence="2" type="ORF">SAMN05421593_1977</name>
</gene>
<reference evidence="2 3" key="1">
    <citation type="submission" date="2016-10" db="EMBL/GenBank/DDBJ databases">
        <authorList>
            <person name="de Groot N.N."/>
        </authorList>
    </citation>
    <scope>NUCLEOTIDE SEQUENCE [LARGE SCALE GENOMIC DNA]</scope>
    <source>
        <strain evidence="2 3">DSM 23031</strain>
    </source>
</reference>
<dbReference type="Proteomes" id="UP000198561">
    <property type="component" value="Unassembled WGS sequence"/>
</dbReference>
<protein>
    <submittedName>
        <fullName evidence="2">Uncharacterized protein</fullName>
    </submittedName>
</protein>
<feature type="region of interest" description="Disordered" evidence="1">
    <location>
        <begin position="26"/>
        <end position="54"/>
    </location>
</feature>
<accession>A0A1H6HAK0</accession>
<name>A0A1H6HAK0_CHRCI</name>
<dbReference type="STRING" id="680127.SAMN05421593_1977"/>
<evidence type="ECO:0000313" key="2">
    <source>
        <dbReference type="EMBL" id="SEH32837.1"/>
    </source>
</evidence>